<dbReference type="AlphaFoldDB" id="A0A1H0KP19"/>
<name>A0A1H0KP19_9PSEU</name>
<gene>
    <name evidence="1" type="ORF">SAMN05421507_10311</name>
</gene>
<organism evidence="1 2">
    <name type="scientific">Lentzea jiangxiensis</name>
    <dbReference type="NCBI Taxonomy" id="641025"/>
    <lineage>
        <taxon>Bacteria</taxon>
        <taxon>Bacillati</taxon>
        <taxon>Actinomycetota</taxon>
        <taxon>Actinomycetes</taxon>
        <taxon>Pseudonocardiales</taxon>
        <taxon>Pseudonocardiaceae</taxon>
        <taxon>Lentzea</taxon>
    </lineage>
</organism>
<dbReference type="RefSeq" id="WP_176959689.1">
    <property type="nucleotide sequence ID" value="NZ_FNIX01000003.1"/>
</dbReference>
<accession>A0A1H0KP19</accession>
<evidence type="ECO:0000313" key="2">
    <source>
        <dbReference type="Proteomes" id="UP000199691"/>
    </source>
</evidence>
<evidence type="ECO:0000313" key="1">
    <source>
        <dbReference type="EMBL" id="SDO57510.1"/>
    </source>
</evidence>
<dbReference type="Proteomes" id="UP000199691">
    <property type="component" value="Unassembled WGS sequence"/>
</dbReference>
<protein>
    <submittedName>
        <fullName evidence="1">Uncharacterized protein</fullName>
    </submittedName>
</protein>
<proteinExistence type="predicted"/>
<sequence length="48" mass="5337">MRTIHTSEWEVVHEVLHVDSAPSDSAVPVLVVLPREESQLCRDTLAAL</sequence>
<keyword evidence="2" id="KW-1185">Reference proteome</keyword>
<reference evidence="2" key="1">
    <citation type="submission" date="2016-10" db="EMBL/GenBank/DDBJ databases">
        <authorList>
            <person name="Varghese N."/>
            <person name="Submissions S."/>
        </authorList>
    </citation>
    <scope>NUCLEOTIDE SEQUENCE [LARGE SCALE GENOMIC DNA]</scope>
    <source>
        <strain evidence="2">CGMCC 4.6609</strain>
    </source>
</reference>
<dbReference type="STRING" id="641025.SAMN05421507_10311"/>
<dbReference type="EMBL" id="FNIX01000003">
    <property type="protein sequence ID" value="SDO57510.1"/>
    <property type="molecule type" value="Genomic_DNA"/>
</dbReference>